<dbReference type="InterPro" id="IPR036770">
    <property type="entry name" value="Ankyrin_rpt-contain_sf"/>
</dbReference>
<dbReference type="SUPFAM" id="SSF48403">
    <property type="entry name" value="Ankyrin repeat"/>
    <property type="match status" value="1"/>
</dbReference>
<dbReference type="PANTHER" id="PTHR24125">
    <property type="entry name" value="ANKYRIN REPEAT AND DEATH DOMAIN-CONTAINING PROTEIN"/>
    <property type="match status" value="1"/>
</dbReference>
<dbReference type="EMBL" id="MJVJ01000133">
    <property type="protein sequence ID" value="OEV44287.1"/>
    <property type="molecule type" value="Genomic_DNA"/>
</dbReference>
<sequence>MGNKDFGYFLNALENNDIKALEILLVDEELSNMQDENGNTLLHHAARLGSAGGVAMLIDCNPFIRNNDGKTAFNIAYDNDDIYIAKMIDNVKDSWQRKHGRYEEKLDESEMDIPFYLTDDKESILKQFKEENIITESLLDTSYGDGMVILQSVLNAWNLSFINKKMPPVVEILIDQANGDVEALIDGFDKHMEQWENEVWDEPAVYAGKTEDGEDDYRYETDPDEWIREIIPFDKWDELKKQMRLYAVKK</sequence>
<dbReference type="AlphaFoldDB" id="A0AB36G560"/>
<evidence type="ECO:0000313" key="2">
    <source>
        <dbReference type="Proteomes" id="UP000865560"/>
    </source>
</evidence>
<dbReference type="InterPro" id="IPR052457">
    <property type="entry name" value="Ankyrin-DD_containing_protein"/>
</dbReference>
<dbReference type="RefSeq" id="WP_002861560.1">
    <property type="nucleotide sequence ID" value="NZ_CUVR01000022.1"/>
</dbReference>
<proteinExistence type="predicted"/>
<organism evidence="1 2">
    <name type="scientific">Campylobacter jejuni</name>
    <dbReference type="NCBI Taxonomy" id="197"/>
    <lineage>
        <taxon>Bacteria</taxon>
        <taxon>Pseudomonadati</taxon>
        <taxon>Campylobacterota</taxon>
        <taxon>Epsilonproteobacteria</taxon>
        <taxon>Campylobacterales</taxon>
        <taxon>Campylobacteraceae</taxon>
        <taxon>Campylobacter</taxon>
    </lineage>
</organism>
<protein>
    <recommendedName>
        <fullName evidence="3">Ankyrin repeat domain-containing protein</fullName>
    </recommendedName>
</protein>
<dbReference type="PANTHER" id="PTHR24125:SF5">
    <property type="entry name" value="ANKYRIN REPEAT PROTEIN"/>
    <property type="match status" value="1"/>
</dbReference>
<dbReference type="Gene3D" id="1.25.40.20">
    <property type="entry name" value="Ankyrin repeat-containing domain"/>
    <property type="match status" value="1"/>
</dbReference>
<comment type="caution">
    <text evidence="1">The sequence shown here is derived from an EMBL/GenBank/DDBJ whole genome shotgun (WGS) entry which is preliminary data.</text>
</comment>
<evidence type="ECO:0000313" key="1">
    <source>
        <dbReference type="EMBL" id="OEV44287.1"/>
    </source>
</evidence>
<name>A0AB36G560_CAMJU</name>
<accession>A0AB36G560</accession>
<dbReference type="InterPro" id="IPR002110">
    <property type="entry name" value="Ankyrin_rpt"/>
</dbReference>
<dbReference type="Proteomes" id="UP000865560">
    <property type="component" value="Unassembled WGS sequence"/>
</dbReference>
<reference evidence="1 2" key="1">
    <citation type="submission" date="2016-09" db="EMBL/GenBank/DDBJ databases">
        <title>Campylobacter from American crows.</title>
        <authorList>
            <person name="Weis A.M."/>
            <person name="Weimer B.C."/>
            <person name="Townsend A.K."/>
            <person name="Taff C."/>
        </authorList>
    </citation>
    <scope>NUCLEOTIDE SEQUENCE [LARGE SCALE GENOMIC DNA]</scope>
    <source>
        <strain evidence="1 2">BCW_3791</strain>
    </source>
</reference>
<dbReference type="Pfam" id="PF12796">
    <property type="entry name" value="Ank_2"/>
    <property type="match status" value="1"/>
</dbReference>
<gene>
    <name evidence="1" type="ORF">AJY60_10490</name>
</gene>
<evidence type="ECO:0008006" key="3">
    <source>
        <dbReference type="Google" id="ProtNLM"/>
    </source>
</evidence>